<feature type="transmembrane region" description="Helical" evidence="10">
    <location>
        <begin position="122"/>
        <end position="145"/>
    </location>
</feature>
<evidence type="ECO:0000256" key="8">
    <source>
        <dbReference type="PROSITE-ProRule" id="PRU00703"/>
    </source>
</evidence>
<dbReference type="InterPro" id="IPR005170">
    <property type="entry name" value="Transptr-assoc_dom"/>
</dbReference>
<evidence type="ECO:0000256" key="7">
    <source>
        <dbReference type="ARBA" id="ARBA00023136"/>
    </source>
</evidence>
<dbReference type="InterPro" id="IPR016169">
    <property type="entry name" value="FAD-bd_PCMH_sub2"/>
</dbReference>
<accession>A0A328U817</accession>
<evidence type="ECO:0000313" key="13">
    <source>
        <dbReference type="EMBL" id="RAQ22194.1"/>
    </source>
</evidence>
<dbReference type="CDD" id="cd04590">
    <property type="entry name" value="CBS_pair_CorC_HlyC_assoc"/>
    <property type="match status" value="1"/>
</dbReference>
<dbReference type="InterPro" id="IPR036318">
    <property type="entry name" value="FAD-bd_PCMH-like_sf"/>
</dbReference>
<dbReference type="Gene3D" id="3.30.465.10">
    <property type="match status" value="1"/>
</dbReference>
<dbReference type="PANTHER" id="PTHR22777">
    <property type="entry name" value="HEMOLYSIN-RELATED"/>
    <property type="match status" value="1"/>
</dbReference>
<keyword evidence="4" id="KW-0677">Repeat</keyword>
<evidence type="ECO:0000256" key="9">
    <source>
        <dbReference type="PROSITE-ProRule" id="PRU01193"/>
    </source>
</evidence>
<dbReference type="InterPro" id="IPR002550">
    <property type="entry name" value="CNNM"/>
</dbReference>
<evidence type="ECO:0000259" key="12">
    <source>
        <dbReference type="PROSITE" id="PS51846"/>
    </source>
</evidence>
<dbReference type="RefSeq" id="WP_112333680.1">
    <property type="nucleotide sequence ID" value="NZ_QLYR01000014.1"/>
</dbReference>
<keyword evidence="5 9" id="KW-1133">Transmembrane helix</keyword>
<evidence type="ECO:0000256" key="4">
    <source>
        <dbReference type="ARBA" id="ARBA00022737"/>
    </source>
</evidence>
<gene>
    <name evidence="13" type="ORF">DPQ25_13420</name>
</gene>
<dbReference type="PANTHER" id="PTHR22777:SF17">
    <property type="entry name" value="UPF0053 PROTEIN SLL0260"/>
    <property type="match status" value="1"/>
</dbReference>
<evidence type="ECO:0000259" key="11">
    <source>
        <dbReference type="PROSITE" id="PS51371"/>
    </source>
</evidence>
<keyword evidence="3 9" id="KW-0812">Transmembrane</keyword>
<evidence type="ECO:0000256" key="6">
    <source>
        <dbReference type="ARBA" id="ARBA00023122"/>
    </source>
</evidence>
<dbReference type="InterPro" id="IPR044751">
    <property type="entry name" value="Ion_transp-like_CBS"/>
</dbReference>
<dbReference type="Pfam" id="PF01595">
    <property type="entry name" value="CNNM"/>
    <property type="match status" value="1"/>
</dbReference>
<dbReference type="FunFam" id="3.10.580.10:FF:000002">
    <property type="entry name" value="Magnesium/cobalt efflux protein CorC"/>
    <property type="match status" value="1"/>
</dbReference>
<reference evidence="13 14" key="1">
    <citation type="submission" date="2018-06" db="EMBL/GenBank/DDBJ databases">
        <title>Noncontiguous genome sequence of Ruminococcaceae bacterium ASD2818.</title>
        <authorList>
            <person name="Chaplin A.V."/>
            <person name="Sokolova S.R."/>
            <person name="Kochetkova T.O."/>
            <person name="Goltsov A.Y."/>
            <person name="Trofimov D.Y."/>
            <person name="Efimov B.A."/>
        </authorList>
    </citation>
    <scope>NUCLEOTIDE SEQUENCE [LARGE SCALE GENOMIC DNA]</scope>
    <source>
        <strain evidence="13 14">ASD2818</strain>
    </source>
</reference>
<dbReference type="SMART" id="SM01091">
    <property type="entry name" value="CorC_HlyC"/>
    <property type="match status" value="1"/>
</dbReference>
<feature type="domain" description="CNNM transmembrane" evidence="12">
    <location>
        <begin position="1"/>
        <end position="187"/>
    </location>
</feature>
<dbReference type="Gene3D" id="3.10.580.10">
    <property type="entry name" value="CBS-domain"/>
    <property type="match status" value="1"/>
</dbReference>
<feature type="domain" description="CBS" evidence="11">
    <location>
        <begin position="206"/>
        <end position="266"/>
    </location>
</feature>
<protein>
    <submittedName>
        <fullName evidence="13">HlyC/CorC family transporter</fullName>
    </submittedName>
</protein>
<name>A0A328U817_9FIRM</name>
<evidence type="ECO:0000256" key="10">
    <source>
        <dbReference type="SAM" id="Phobius"/>
    </source>
</evidence>
<feature type="transmembrane region" description="Helical" evidence="10">
    <location>
        <begin position="6"/>
        <end position="29"/>
    </location>
</feature>
<proteinExistence type="inferred from homology"/>
<feature type="transmembrane region" description="Helical" evidence="10">
    <location>
        <begin position="61"/>
        <end position="85"/>
    </location>
</feature>
<evidence type="ECO:0000313" key="14">
    <source>
        <dbReference type="Proteomes" id="UP000249377"/>
    </source>
</evidence>
<dbReference type="SUPFAM" id="SSF54631">
    <property type="entry name" value="CBS-domain pair"/>
    <property type="match status" value="1"/>
</dbReference>
<dbReference type="Pfam" id="PF03471">
    <property type="entry name" value="CorC_HlyC"/>
    <property type="match status" value="1"/>
</dbReference>
<organism evidence="13 14">
    <name type="scientific">Hydrogeniiclostridium mannosilyticum</name>
    <dbReference type="NCBI Taxonomy" id="2764322"/>
    <lineage>
        <taxon>Bacteria</taxon>
        <taxon>Bacillati</taxon>
        <taxon>Bacillota</taxon>
        <taxon>Clostridia</taxon>
        <taxon>Eubacteriales</taxon>
        <taxon>Acutalibacteraceae</taxon>
        <taxon>Hydrogeniiclostridium</taxon>
    </lineage>
</organism>
<dbReference type="AlphaFoldDB" id="A0A328U817"/>
<dbReference type="PROSITE" id="PS51371">
    <property type="entry name" value="CBS"/>
    <property type="match status" value="2"/>
</dbReference>
<dbReference type="SMART" id="SM00116">
    <property type="entry name" value="CBS"/>
    <property type="match status" value="2"/>
</dbReference>
<sequence>MDGSDIGYIIGILICIVLSGFFSASETAYTTLNVIRLKTAAENGDTKAAHMLRLANSYDKLLSTILVGNNIVNIAAASMATILFTKYFPQVGAPLSTVVMTILVLIFGEISPKSMAKEHAEGFARFALPFLQGLVFLLTPINFLFSKWKKLLSRLFKGKDSNNKMTHEELKTIVNEAQGEGGIDEENGELIRSAIEFDDLDAGDVLTPRVDLVAVDKEMPFEEISKVFLEHTYSRLPVYEGSLDDIVGMIHEKDYYEALCRGEKDVNAIIKKVIYISSSVKISDLLRALQHHKLHMAVVVDEFGGTEGIVTVEDIIEELVGDIWDEHDVVVDSIKTVNESTWIVDCGADLEEVFQFFQLELPSGEEYEPLTVNGWLMDELDRIPSVGDAVDYGGYHMAVSKATAKHAVELTVTRQPAPGTQEAAGGRLASV</sequence>
<evidence type="ECO:0000256" key="2">
    <source>
        <dbReference type="ARBA" id="ARBA00006337"/>
    </source>
</evidence>
<dbReference type="GO" id="GO:0050660">
    <property type="term" value="F:flavin adenine dinucleotide binding"/>
    <property type="evidence" value="ECO:0007669"/>
    <property type="project" value="InterPro"/>
</dbReference>
<dbReference type="SUPFAM" id="SSF56176">
    <property type="entry name" value="FAD-binding/transporter-associated domain-like"/>
    <property type="match status" value="1"/>
</dbReference>
<evidence type="ECO:0000256" key="5">
    <source>
        <dbReference type="ARBA" id="ARBA00022989"/>
    </source>
</evidence>
<keyword evidence="14" id="KW-1185">Reference proteome</keyword>
<keyword evidence="6 8" id="KW-0129">CBS domain</keyword>
<evidence type="ECO:0000256" key="1">
    <source>
        <dbReference type="ARBA" id="ARBA00004141"/>
    </source>
</evidence>
<comment type="subcellular location">
    <subcellularLocation>
        <location evidence="1">Membrane</location>
        <topology evidence="1">Multi-pass membrane protein</topology>
    </subcellularLocation>
</comment>
<dbReference type="EMBL" id="QLYR01000014">
    <property type="protein sequence ID" value="RAQ22194.1"/>
    <property type="molecule type" value="Genomic_DNA"/>
</dbReference>
<dbReference type="GO" id="GO:0005886">
    <property type="term" value="C:plasma membrane"/>
    <property type="evidence" value="ECO:0007669"/>
    <property type="project" value="TreeGrafter"/>
</dbReference>
<dbReference type="PROSITE" id="PS51846">
    <property type="entry name" value="CNNM"/>
    <property type="match status" value="1"/>
</dbReference>
<comment type="similarity">
    <text evidence="2">Belongs to the UPF0053 family.</text>
</comment>
<keyword evidence="7 9" id="KW-0472">Membrane</keyword>
<comment type="caution">
    <text evidence="13">The sequence shown here is derived from an EMBL/GenBank/DDBJ whole genome shotgun (WGS) entry which is preliminary data.</text>
</comment>
<feature type="transmembrane region" description="Helical" evidence="10">
    <location>
        <begin position="91"/>
        <end position="110"/>
    </location>
</feature>
<dbReference type="Proteomes" id="UP000249377">
    <property type="component" value="Unassembled WGS sequence"/>
</dbReference>
<feature type="domain" description="CBS" evidence="11">
    <location>
        <begin position="269"/>
        <end position="329"/>
    </location>
</feature>
<dbReference type="InterPro" id="IPR000644">
    <property type="entry name" value="CBS_dom"/>
</dbReference>
<dbReference type="InterPro" id="IPR046342">
    <property type="entry name" value="CBS_dom_sf"/>
</dbReference>
<evidence type="ECO:0000256" key="3">
    <source>
        <dbReference type="ARBA" id="ARBA00022692"/>
    </source>
</evidence>
<dbReference type="Pfam" id="PF00571">
    <property type="entry name" value="CBS"/>
    <property type="match status" value="2"/>
</dbReference>